<proteinExistence type="predicted"/>
<accession>A0A368KLG1</accession>
<dbReference type="AlphaFoldDB" id="A0A368KLG1"/>
<evidence type="ECO:0000313" key="1">
    <source>
        <dbReference type="EMBL" id="RCS42051.1"/>
    </source>
</evidence>
<dbReference type="Proteomes" id="UP000253562">
    <property type="component" value="Unassembled WGS sequence"/>
</dbReference>
<gene>
    <name evidence="1" type="ORF">DTL42_19670</name>
</gene>
<dbReference type="EMBL" id="QPEX01000044">
    <property type="protein sequence ID" value="RCS42051.1"/>
    <property type="molecule type" value="Genomic_DNA"/>
</dbReference>
<evidence type="ECO:0008006" key="3">
    <source>
        <dbReference type="Google" id="ProtNLM"/>
    </source>
</evidence>
<sequence>MEKQWYSPAEFAAIVGRAAYTVREWCRTERIIARKRACGRGRSKEWEINCTEISFYLNHGLRPSPYAK</sequence>
<protein>
    <recommendedName>
        <fullName evidence="3">Helix-turn-helix domain-containing protein</fullName>
    </recommendedName>
</protein>
<comment type="caution">
    <text evidence="1">The sequence shown here is derived from an EMBL/GenBank/DDBJ whole genome shotgun (WGS) entry which is preliminary data.</text>
</comment>
<evidence type="ECO:0000313" key="2">
    <source>
        <dbReference type="Proteomes" id="UP000253562"/>
    </source>
</evidence>
<reference evidence="1 2" key="1">
    <citation type="submission" date="2018-07" db="EMBL/GenBank/DDBJ databases">
        <title>Comparative genomes isolates from brazilian mangrove.</title>
        <authorList>
            <person name="De Araujo J.E."/>
            <person name="Taketani R.G."/>
            <person name="Silva M.C.P."/>
            <person name="Lourenco M.V."/>
            <person name="Oliveira V.M."/>
            <person name="Andreote F.D."/>
        </authorList>
    </citation>
    <scope>NUCLEOTIDE SEQUENCE [LARGE SCALE GENOMIC DNA]</scope>
    <source>
        <strain evidence="1 2">HEX PRIS-MGV</strain>
    </source>
</reference>
<name>A0A368KLG1_9BACT</name>
<organism evidence="1 2">
    <name type="scientific">Bremerella cremea</name>
    <dbReference type="NCBI Taxonomy" id="1031537"/>
    <lineage>
        <taxon>Bacteria</taxon>
        <taxon>Pseudomonadati</taxon>
        <taxon>Planctomycetota</taxon>
        <taxon>Planctomycetia</taxon>
        <taxon>Pirellulales</taxon>
        <taxon>Pirellulaceae</taxon>
        <taxon>Bremerella</taxon>
    </lineage>
</organism>